<evidence type="ECO:0000256" key="5">
    <source>
        <dbReference type="ARBA" id="ARBA00022832"/>
    </source>
</evidence>
<gene>
    <name evidence="14" type="ORF">P3TCK_18162</name>
</gene>
<dbReference type="HOGENOM" id="CLU_031026_2_2_6"/>
<dbReference type="Pfam" id="PF00108">
    <property type="entry name" value="Thiolase_N"/>
    <property type="match status" value="1"/>
</dbReference>
<dbReference type="FunFam" id="3.40.47.10:FF:000010">
    <property type="entry name" value="Acetyl-CoA acetyltransferase (Thiolase)"/>
    <property type="match status" value="1"/>
</dbReference>
<evidence type="ECO:0000256" key="3">
    <source>
        <dbReference type="ARBA" id="ARBA00022490"/>
    </source>
</evidence>
<feature type="domain" description="Thiolase C-terminal" evidence="13">
    <location>
        <begin position="263"/>
        <end position="386"/>
    </location>
</feature>
<evidence type="ECO:0000256" key="4">
    <source>
        <dbReference type="ARBA" id="ARBA00022679"/>
    </source>
</evidence>
<evidence type="ECO:0000259" key="12">
    <source>
        <dbReference type="Pfam" id="PF00108"/>
    </source>
</evidence>
<evidence type="ECO:0000256" key="10">
    <source>
        <dbReference type="PIRSR" id="PIRSR000429-1"/>
    </source>
</evidence>
<evidence type="ECO:0000256" key="11">
    <source>
        <dbReference type="RuleBase" id="RU003557"/>
    </source>
</evidence>
<dbReference type="Gene3D" id="3.40.47.10">
    <property type="match status" value="2"/>
</dbReference>
<dbReference type="PANTHER" id="PTHR43853:SF11">
    <property type="entry name" value="3-KETOACYL-COA THIOLASE FADA"/>
    <property type="match status" value="1"/>
</dbReference>
<dbReference type="CDD" id="cd00751">
    <property type="entry name" value="thiolase"/>
    <property type="match status" value="1"/>
</dbReference>
<dbReference type="EC" id="2.3.1.16" evidence="9"/>
<evidence type="ECO:0000256" key="9">
    <source>
        <dbReference type="ARBA" id="ARBA00024073"/>
    </source>
</evidence>
<keyword evidence="8 11" id="KW-0012">Acyltransferase</keyword>
<organism evidence="14 15">
    <name type="scientific">Photobacterium profundum 3TCK</name>
    <dbReference type="NCBI Taxonomy" id="314280"/>
    <lineage>
        <taxon>Bacteria</taxon>
        <taxon>Pseudomonadati</taxon>
        <taxon>Pseudomonadota</taxon>
        <taxon>Gammaproteobacteria</taxon>
        <taxon>Vibrionales</taxon>
        <taxon>Vibrionaceae</taxon>
        <taxon>Photobacterium</taxon>
    </lineage>
</organism>
<keyword evidence="3" id="KW-0963">Cytoplasm</keyword>
<evidence type="ECO:0000259" key="13">
    <source>
        <dbReference type="Pfam" id="PF02803"/>
    </source>
</evidence>
<keyword evidence="4 11" id="KW-0808">Transferase</keyword>
<dbReference type="SUPFAM" id="SSF53901">
    <property type="entry name" value="Thiolase-like"/>
    <property type="match status" value="2"/>
</dbReference>
<dbReference type="PIRSF" id="PIRSF000429">
    <property type="entry name" value="Ac-CoA_Ac_transf"/>
    <property type="match status" value="1"/>
</dbReference>
<evidence type="ECO:0000313" key="14">
    <source>
        <dbReference type="EMBL" id="EAS43730.1"/>
    </source>
</evidence>
<dbReference type="GO" id="GO:0003988">
    <property type="term" value="F:acetyl-CoA C-acyltransferase activity"/>
    <property type="evidence" value="ECO:0007669"/>
    <property type="project" value="UniProtKB-EC"/>
</dbReference>
<dbReference type="InterPro" id="IPR016039">
    <property type="entry name" value="Thiolase-like"/>
</dbReference>
<dbReference type="InterPro" id="IPR020615">
    <property type="entry name" value="Thiolase_acyl_enz_int_AS"/>
</dbReference>
<dbReference type="GO" id="GO:0005737">
    <property type="term" value="C:cytoplasm"/>
    <property type="evidence" value="ECO:0007669"/>
    <property type="project" value="InterPro"/>
</dbReference>
<evidence type="ECO:0000256" key="2">
    <source>
        <dbReference type="ARBA" id="ARBA00010982"/>
    </source>
</evidence>
<feature type="active site" description="Proton acceptor" evidence="10">
    <location>
        <position position="343"/>
    </location>
</feature>
<dbReference type="NCBIfam" id="TIGR01930">
    <property type="entry name" value="AcCoA-C-Actrans"/>
    <property type="match status" value="1"/>
</dbReference>
<sequence length="389" mass="41314">MKNVVIVDAIRTPMGRSKNGVFRHTRADDLSAHLMKAMFQRQPNVKPSMVDDVIWGCVQQTEEQGVNLARNAALLAGLPVEVPATTVNRLCGSSMDALHIATRAIKADDADIVLVGGVEHMGHVPMTTGLNFNPANDKQMAQASAMMGLTAEALGKMHKISRADQDALGARSHRLAQKATDEGRFDNEIIPIMGHDENGCPVLVKRDEVIRSETTVESLGKLRPVFDPVNGTVTAGTSSALSDGASCILVMSEEKAKELGVIPRARILAATTAGVPAAIMGYGPVPATKKALTKVNLTMADIDFAEVNEAFAAQAIPCLRELGLWGNREEKVNLHGGAISLGHPLGCSGARIVGTLLNVMEQRDGRYGLATMCIGMGQGIATIIERIDA</sequence>
<dbReference type="NCBIfam" id="TIGR02445">
    <property type="entry name" value="fadA"/>
    <property type="match status" value="1"/>
</dbReference>
<comment type="similarity">
    <text evidence="2 11">Belongs to the thiolase-like superfamily. Thiolase family.</text>
</comment>
<feature type="active site" description="Acyl-thioester intermediate" evidence="10">
    <location>
        <position position="91"/>
    </location>
</feature>
<dbReference type="EMBL" id="AAPH01000009">
    <property type="protein sequence ID" value="EAS43730.1"/>
    <property type="molecule type" value="Genomic_DNA"/>
</dbReference>
<keyword evidence="5" id="KW-0276">Fatty acid metabolism</keyword>
<dbReference type="PROSITE" id="PS00099">
    <property type="entry name" value="THIOLASE_3"/>
    <property type="match status" value="1"/>
</dbReference>
<dbReference type="NCBIfam" id="NF006510">
    <property type="entry name" value="PRK08947.1"/>
    <property type="match status" value="1"/>
</dbReference>
<dbReference type="InterPro" id="IPR020617">
    <property type="entry name" value="Thiolase_C"/>
</dbReference>
<feature type="active site" description="Proton acceptor" evidence="10">
    <location>
        <position position="373"/>
    </location>
</feature>
<dbReference type="PROSITE" id="PS00098">
    <property type="entry name" value="THIOLASE_1"/>
    <property type="match status" value="1"/>
</dbReference>
<keyword evidence="6" id="KW-0442">Lipid degradation</keyword>
<evidence type="ECO:0000256" key="8">
    <source>
        <dbReference type="ARBA" id="ARBA00023315"/>
    </source>
</evidence>
<dbReference type="InterPro" id="IPR002155">
    <property type="entry name" value="Thiolase"/>
</dbReference>
<protein>
    <recommendedName>
        <fullName evidence="9">acetyl-CoA C-acyltransferase</fullName>
        <ecNumber evidence="9">2.3.1.16</ecNumber>
    </recommendedName>
</protein>
<proteinExistence type="inferred from homology"/>
<dbReference type="RefSeq" id="WP_006231542.1">
    <property type="nucleotide sequence ID" value="NZ_CH724135.1"/>
</dbReference>
<dbReference type="PANTHER" id="PTHR43853">
    <property type="entry name" value="3-KETOACYL-COA THIOLASE, PEROXISOMAL"/>
    <property type="match status" value="1"/>
</dbReference>
<dbReference type="Proteomes" id="UP000003789">
    <property type="component" value="Unassembled WGS sequence"/>
</dbReference>
<feature type="domain" description="Thiolase N-terminal" evidence="12">
    <location>
        <begin position="4"/>
        <end position="254"/>
    </location>
</feature>
<dbReference type="GO" id="GO:0010124">
    <property type="term" value="P:phenylacetate catabolic process"/>
    <property type="evidence" value="ECO:0007669"/>
    <property type="project" value="TreeGrafter"/>
</dbReference>
<evidence type="ECO:0000313" key="15">
    <source>
        <dbReference type="Proteomes" id="UP000003789"/>
    </source>
</evidence>
<dbReference type="PROSITE" id="PS00737">
    <property type="entry name" value="THIOLASE_2"/>
    <property type="match status" value="1"/>
</dbReference>
<dbReference type="OrthoDB" id="9764638at2"/>
<name>Q1Z536_9GAMM</name>
<keyword evidence="7" id="KW-0443">Lipid metabolism</keyword>
<comment type="pathway">
    <text evidence="1">Lipid metabolism.</text>
</comment>
<comment type="caution">
    <text evidence="14">The sequence shown here is derived from an EMBL/GenBank/DDBJ whole genome shotgun (WGS) entry which is preliminary data.</text>
</comment>
<dbReference type="Pfam" id="PF02803">
    <property type="entry name" value="Thiolase_C"/>
    <property type="match status" value="1"/>
</dbReference>
<dbReference type="GO" id="GO:0006635">
    <property type="term" value="P:fatty acid beta-oxidation"/>
    <property type="evidence" value="ECO:0007669"/>
    <property type="project" value="TreeGrafter"/>
</dbReference>
<dbReference type="InterPro" id="IPR020616">
    <property type="entry name" value="Thiolase_N"/>
</dbReference>
<dbReference type="InterPro" id="IPR050215">
    <property type="entry name" value="Thiolase-like_sf_Thiolase"/>
</dbReference>
<dbReference type="InterPro" id="IPR020610">
    <property type="entry name" value="Thiolase_AS"/>
</dbReference>
<dbReference type="AlphaFoldDB" id="Q1Z536"/>
<reference evidence="14 15" key="1">
    <citation type="submission" date="2006-03" db="EMBL/GenBank/DDBJ databases">
        <authorList>
            <person name="Bartlett D.H."/>
            <person name="Valle G."/>
            <person name="Lauro F.M."/>
            <person name="Vezzi A."/>
            <person name="Simonato F."/>
            <person name="Eloe E."/>
            <person name="Vitulo N."/>
            <person name="Stratton T.K."/>
            <person name="D'angelo M."/>
            <person name="Ferriera S."/>
            <person name="Johnson J."/>
            <person name="Kravitz S."/>
            <person name="Beeson K."/>
            <person name="Sutton G."/>
            <person name="Rogers Y."/>
            <person name="Friedman R."/>
            <person name="Frazier M."/>
            <person name="Venter J.C."/>
        </authorList>
    </citation>
    <scope>NUCLEOTIDE SEQUENCE [LARGE SCALE GENOMIC DNA]</scope>
    <source>
        <strain evidence="14 15">3TCK</strain>
    </source>
</reference>
<evidence type="ECO:0000256" key="6">
    <source>
        <dbReference type="ARBA" id="ARBA00022963"/>
    </source>
</evidence>
<dbReference type="InterPro" id="IPR012805">
    <property type="entry name" value="FadA"/>
</dbReference>
<evidence type="ECO:0000256" key="7">
    <source>
        <dbReference type="ARBA" id="ARBA00023098"/>
    </source>
</evidence>
<evidence type="ECO:0000256" key="1">
    <source>
        <dbReference type="ARBA" id="ARBA00005189"/>
    </source>
</evidence>
<accession>Q1Z536</accession>
<dbReference type="InterPro" id="IPR020613">
    <property type="entry name" value="Thiolase_CS"/>
</dbReference>